<dbReference type="Proteomes" id="UP000222862">
    <property type="component" value="Unassembled WGS sequence"/>
</dbReference>
<protein>
    <recommendedName>
        <fullName evidence="8 10">7-cyano-7-deazaguanine synthase</fullName>
        <ecNumber evidence="8 10">6.3.4.20</ecNumber>
    </recommendedName>
    <alternativeName>
        <fullName evidence="10">7-cyano-7-carbaguanine synthase</fullName>
    </alternativeName>
    <alternativeName>
        <fullName evidence="10">PreQ(0) synthase</fullName>
    </alternativeName>
    <alternativeName>
        <fullName evidence="10">Queuosine biosynthesis protein QueC</fullName>
    </alternativeName>
</protein>
<dbReference type="InterPro" id="IPR014729">
    <property type="entry name" value="Rossmann-like_a/b/a_fold"/>
</dbReference>
<dbReference type="EC" id="6.3.4.20" evidence="8 10"/>
<feature type="binding site" evidence="10">
    <location>
        <position position="209"/>
    </location>
    <ligand>
        <name>Zn(2+)</name>
        <dbReference type="ChEBI" id="CHEBI:29105"/>
    </ligand>
</feature>
<evidence type="ECO:0000313" key="12">
    <source>
        <dbReference type="Proteomes" id="UP000222862"/>
    </source>
</evidence>
<evidence type="ECO:0000256" key="7">
    <source>
        <dbReference type="ARBA" id="ARBA00037993"/>
    </source>
</evidence>
<dbReference type="InterPro" id="IPR018317">
    <property type="entry name" value="QueC"/>
</dbReference>
<comment type="pathway">
    <text evidence="1 10">Purine metabolism; 7-cyano-7-deazaguanine biosynthesis.</text>
</comment>
<keyword evidence="2 10" id="KW-0436">Ligase</keyword>
<dbReference type="GO" id="GO:0016879">
    <property type="term" value="F:ligase activity, forming carbon-nitrogen bonds"/>
    <property type="evidence" value="ECO:0007669"/>
    <property type="project" value="UniProtKB-UniRule"/>
</dbReference>
<keyword evidence="4 10" id="KW-0547">Nucleotide-binding</keyword>
<dbReference type="SUPFAM" id="SSF52402">
    <property type="entry name" value="Adenine nucleotide alpha hydrolases-like"/>
    <property type="match status" value="1"/>
</dbReference>
<gene>
    <name evidence="10 11" type="primary">queC</name>
    <name evidence="11" type="ORF">RN96_10595</name>
</gene>
<evidence type="ECO:0000256" key="9">
    <source>
        <dbReference type="ARBA" id="ARBA00047890"/>
    </source>
</evidence>
<comment type="function">
    <text evidence="10">Catalyzes the ATP-dependent conversion of 7-carboxy-7-deazaguanine (CDG) to 7-cyano-7-deazaguanine (preQ(0)).</text>
</comment>
<evidence type="ECO:0000256" key="6">
    <source>
        <dbReference type="ARBA" id="ARBA00022840"/>
    </source>
</evidence>
<dbReference type="PANTHER" id="PTHR42914:SF1">
    <property type="entry name" value="7-CYANO-7-DEAZAGUANINE SYNTHASE"/>
    <property type="match status" value="1"/>
</dbReference>
<feature type="binding site" evidence="10">
    <location>
        <position position="195"/>
    </location>
    <ligand>
        <name>Zn(2+)</name>
        <dbReference type="ChEBI" id="CHEBI:29105"/>
    </ligand>
</feature>
<dbReference type="GO" id="GO:0005524">
    <property type="term" value="F:ATP binding"/>
    <property type="evidence" value="ECO:0007669"/>
    <property type="project" value="UniProtKB-UniRule"/>
</dbReference>
<dbReference type="EMBL" id="NJGI01000005">
    <property type="protein sequence ID" value="PGH20615.1"/>
    <property type="molecule type" value="Genomic_DNA"/>
</dbReference>
<sequence length="229" mass="25696">MKALVLSSGGIDSTTCLALAIKKYGVNNVISVSIDYGQKHNKELICAEEIGRFYRIKHITLNLKEIFKYSNNALMQDSTKEVPKDSYAEQLRKTEIVDTYVPFRNGLFLSAISSLALAINNNERTDIYIGVHLDDAAGRAYADCTKEFIETISKAISLGTYEKIKIITPFVYSNKAEIVKVGLNLKAPYHLTWSCYQGGEKQCGECATCIDRKNAFKINEAIDPVRYKR</sequence>
<dbReference type="RefSeq" id="WP_098703386.1">
    <property type="nucleotide sequence ID" value="NZ_NJGI01000005.1"/>
</dbReference>
<dbReference type="Pfam" id="PF06508">
    <property type="entry name" value="QueC"/>
    <property type="match status" value="1"/>
</dbReference>
<evidence type="ECO:0000313" key="11">
    <source>
        <dbReference type="EMBL" id="PGH20615.1"/>
    </source>
</evidence>
<reference evidence="11 12" key="1">
    <citation type="submission" date="2017-06" db="EMBL/GenBank/DDBJ databases">
        <title>Genome sequencing of Fusobacterium nucleatum subsp. polymorphum KCOM 1232 (=ChDC F37).</title>
        <authorList>
            <person name="Kook J.-K."/>
            <person name="Park S.-N."/>
            <person name="Lim Y.K."/>
            <person name="Roh H."/>
        </authorList>
    </citation>
    <scope>NUCLEOTIDE SEQUENCE [LARGE SCALE GENOMIC DNA]</scope>
    <source>
        <strain evidence="12">KCOM 1232 ( ChDC F37)</strain>
    </source>
</reference>
<dbReference type="GO" id="GO:0008616">
    <property type="term" value="P:tRNA queuosine(34) biosynthetic process"/>
    <property type="evidence" value="ECO:0007669"/>
    <property type="project" value="UniProtKB-UniRule"/>
</dbReference>
<evidence type="ECO:0000256" key="8">
    <source>
        <dbReference type="ARBA" id="ARBA00039149"/>
    </source>
</evidence>
<evidence type="ECO:0000256" key="10">
    <source>
        <dbReference type="HAMAP-Rule" id="MF_01633"/>
    </source>
</evidence>
<dbReference type="HAMAP" id="MF_01633">
    <property type="entry name" value="QueC"/>
    <property type="match status" value="1"/>
</dbReference>
<comment type="similarity">
    <text evidence="7 10">Belongs to the QueC family.</text>
</comment>
<feature type="binding site" evidence="10">
    <location>
        <begin position="7"/>
        <end position="17"/>
    </location>
    <ligand>
        <name>ATP</name>
        <dbReference type="ChEBI" id="CHEBI:30616"/>
    </ligand>
</feature>
<dbReference type="CDD" id="cd01995">
    <property type="entry name" value="QueC-like"/>
    <property type="match status" value="1"/>
</dbReference>
<proteinExistence type="inferred from homology"/>
<name>A0A2B7YH53_FUSNP</name>
<comment type="cofactor">
    <cofactor evidence="10">
        <name>Zn(2+)</name>
        <dbReference type="ChEBI" id="CHEBI:29105"/>
    </cofactor>
    <text evidence="10">Binds 1 zinc ion per subunit.</text>
</comment>
<evidence type="ECO:0000256" key="2">
    <source>
        <dbReference type="ARBA" id="ARBA00022598"/>
    </source>
</evidence>
<evidence type="ECO:0000256" key="4">
    <source>
        <dbReference type="ARBA" id="ARBA00022741"/>
    </source>
</evidence>
<dbReference type="PIRSF" id="PIRSF006293">
    <property type="entry name" value="ExsB"/>
    <property type="match status" value="1"/>
</dbReference>
<evidence type="ECO:0000256" key="3">
    <source>
        <dbReference type="ARBA" id="ARBA00022723"/>
    </source>
</evidence>
<comment type="caution">
    <text evidence="11">The sequence shown here is derived from an EMBL/GenBank/DDBJ whole genome shotgun (WGS) entry which is preliminary data.</text>
</comment>
<feature type="binding site" evidence="10">
    <location>
        <position position="203"/>
    </location>
    <ligand>
        <name>Zn(2+)</name>
        <dbReference type="ChEBI" id="CHEBI:29105"/>
    </ligand>
</feature>
<organism evidence="11 12">
    <name type="scientific">Fusobacterium nucleatum subsp. polymorphum</name>
    <name type="common">Fusobacterium polymorphum</name>
    <dbReference type="NCBI Taxonomy" id="76857"/>
    <lineage>
        <taxon>Bacteria</taxon>
        <taxon>Fusobacteriati</taxon>
        <taxon>Fusobacteriota</taxon>
        <taxon>Fusobacteriia</taxon>
        <taxon>Fusobacteriales</taxon>
        <taxon>Fusobacteriaceae</taxon>
        <taxon>Fusobacterium</taxon>
    </lineage>
</organism>
<feature type="binding site" evidence="10">
    <location>
        <position position="206"/>
    </location>
    <ligand>
        <name>Zn(2+)</name>
        <dbReference type="ChEBI" id="CHEBI:29105"/>
    </ligand>
</feature>
<dbReference type="GO" id="GO:0008270">
    <property type="term" value="F:zinc ion binding"/>
    <property type="evidence" value="ECO:0007669"/>
    <property type="project" value="UniProtKB-UniRule"/>
</dbReference>
<evidence type="ECO:0000256" key="5">
    <source>
        <dbReference type="ARBA" id="ARBA00022833"/>
    </source>
</evidence>
<accession>A0A2B7YH53</accession>
<keyword evidence="3 10" id="KW-0479">Metal-binding</keyword>
<dbReference type="PANTHER" id="PTHR42914">
    <property type="entry name" value="7-CYANO-7-DEAZAGUANINE SYNTHASE"/>
    <property type="match status" value="1"/>
</dbReference>
<keyword evidence="6 10" id="KW-0067">ATP-binding</keyword>
<keyword evidence="10" id="KW-0671">Queuosine biosynthesis</keyword>
<dbReference type="NCBIfam" id="TIGR00364">
    <property type="entry name" value="7-cyano-7-deazaguanine synthase QueC"/>
    <property type="match status" value="1"/>
</dbReference>
<dbReference type="AlphaFoldDB" id="A0A2B7YH53"/>
<comment type="catalytic activity">
    <reaction evidence="9 10">
        <text>7-carboxy-7-carbaguanine + NH4(+) + 2 ATP = 7-cyano-7-carbaguanine + 2 AMP + 2 diphosphate + 2 H(+)</text>
        <dbReference type="Rhea" id="RHEA:27982"/>
        <dbReference type="ChEBI" id="CHEBI:15378"/>
        <dbReference type="ChEBI" id="CHEBI:28938"/>
        <dbReference type="ChEBI" id="CHEBI:30616"/>
        <dbReference type="ChEBI" id="CHEBI:33019"/>
        <dbReference type="ChEBI" id="CHEBI:45075"/>
        <dbReference type="ChEBI" id="CHEBI:61036"/>
        <dbReference type="ChEBI" id="CHEBI:456215"/>
        <dbReference type="EC" id="6.3.4.20"/>
    </reaction>
</comment>
<dbReference type="Gene3D" id="3.40.50.620">
    <property type="entry name" value="HUPs"/>
    <property type="match status" value="1"/>
</dbReference>
<dbReference type="UniPathway" id="UPA00391"/>
<evidence type="ECO:0000256" key="1">
    <source>
        <dbReference type="ARBA" id="ARBA00005061"/>
    </source>
</evidence>
<keyword evidence="5 10" id="KW-0862">Zinc</keyword>